<dbReference type="InterPro" id="IPR011011">
    <property type="entry name" value="Znf_FYVE_PHD"/>
</dbReference>
<name>A0A7S1Y9U6_9EUKA</name>
<dbReference type="InterPro" id="IPR013083">
    <property type="entry name" value="Znf_RING/FYVE/PHD"/>
</dbReference>
<evidence type="ECO:0000256" key="1">
    <source>
        <dbReference type="ARBA" id="ARBA00022723"/>
    </source>
</evidence>
<evidence type="ECO:0000256" key="3">
    <source>
        <dbReference type="ARBA" id="ARBA00022833"/>
    </source>
</evidence>
<protein>
    <recommendedName>
        <fullName evidence="5">FYVE-type domain-containing protein</fullName>
    </recommendedName>
</protein>
<dbReference type="Pfam" id="PF01363">
    <property type="entry name" value="FYVE"/>
    <property type="match status" value="1"/>
</dbReference>
<reference evidence="6" key="1">
    <citation type="submission" date="2021-01" db="EMBL/GenBank/DDBJ databases">
        <authorList>
            <person name="Corre E."/>
            <person name="Pelletier E."/>
            <person name="Niang G."/>
            <person name="Scheremetjew M."/>
            <person name="Finn R."/>
            <person name="Kale V."/>
            <person name="Holt S."/>
            <person name="Cochrane G."/>
            <person name="Meng A."/>
            <person name="Brown T."/>
            <person name="Cohen L."/>
        </authorList>
    </citation>
    <scope>NUCLEOTIDE SEQUENCE</scope>
    <source>
        <strain evidence="6">ATCC 50979</strain>
    </source>
</reference>
<dbReference type="SMART" id="SM00064">
    <property type="entry name" value="FYVE"/>
    <property type="match status" value="1"/>
</dbReference>
<dbReference type="InterPro" id="IPR052113">
    <property type="entry name" value="FYVE-type_Zinc_Finger"/>
</dbReference>
<evidence type="ECO:0000256" key="2">
    <source>
        <dbReference type="ARBA" id="ARBA00022771"/>
    </source>
</evidence>
<accession>A0A7S1Y9U6</accession>
<keyword evidence="2 4" id="KW-0863">Zinc-finger</keyword>
<dbReference type="InterPro" id="IPR000306">
    <property type="entry name" value="Znf_FYVE"/>
</dbReference>
<dbReference type="GO" id="GO:0008270">
    <property type="term" value="F:zinc ion binding"/>
    <property type="evidence" value="ECO:0007669"/>
    <property type="project" value="UniProtKB-KW"/>
</dbReference>
<keyword evidence="1" id="KW-0479">Metal-binding</keyword>
<feature type="domain" description="FYVE-type" evidence="5">
    <location>
        <begin position="28"/>
        <end position="88"/>
    </location>
</feature>
<proteinExistence type="predicted"/>
<dbReference type="PROSITE" id="PS50178">
    <property type="entry name" value="ZF_FYVE"/>
    <property type="match status" value="1"/>
</dbReference>
<dbReference type="AlphaFoldDB" id="A0A7S1Y9U6"/>
<dbReference type="PANTHER" id="PTHR39490:SF8">
    <property type="entry name" value="ZINC FINGER FYVE DOMAIN-CONTAINING PROTEIN 21"/>
    <property type="match status" value="1"/>
</dbReference>
<sequence>MSAEGIGSTALASSSCERGEGAKTRARFANSTECAACQTAFTMTVRRHHCRRCLDSFCARCQTKRCSLAEWPDESASRVCDACYDCLLKGGAGGPAVQPKLREHAMTMADKVLLAATKAKDMVDEMQMSAAERRRRTFEVWEQRTKLLPVTGDTATRTLGVGDTRDASLSGTIVFAKHPLAVGTTDESTLVSHFQYGDEVYGKAAWDRCLRNVALGVDVASGEPLFGWPHLAAVRDGKCIHEVNLWLELTVDGKRLPVHDGAYMCVRVDLPVAANDYRQGIAGDVWGWQRSWAFSEAIVKGVVEPGNSLFGQTMTDGQRWLACQLARLDGGVHTVRAELRWSVTSAIDEESVDWAVRHGRCEQEQLWPTKAMLAHMERSHVIAVGEFTITGGGLADTEEVRDMILPRRSVEECTERVEAAAWAYLKTSCEWGARPTRRDEPLYVAFAGLTGSYLHHSDSRCPQQRNGQHDCTCAKAARVYTGRCIAVCLRRERHGWDAARSGAIAANLTVESHSSSMAAPLRFSSAAGVRPFISAAIEPYMLQRAGLEP</sequence>
<dbReference type="SUPFAM" id="SSF57903">
    <property type="entry name" value="FYVE/PHD zinc finger"/>
    <property type="match status" value="1"/>
</dbReference>
<keyword evidence="3" id="KW-0862">Zinc</keyword>
<dbReference type="EMBL" id="HBGL01002633">
    <property type="protein sequence ID" value="CAD9289087.1"/>
    <property type="molecule type" value="Transcribed_RNA"/>
</dbReference>
<dbReference type="Gene3D" id="3.30.40.10">
    <property type="entry name" value="Zinc/RING finger domain, C3HC4 (zinc finger)"/>
    <property type="match status" value="1"/>
</dbReference>
<evidence type="ECO:0000313" key="6">
    <source>
        <dbReference type="EMBL" id="CAD9289087.1"/>
    </source>
</evidence>
<evidence type="ECO:0000259" key="5">
    <source>
        <dbReference type="PROSITE" id="PS50178"/>
    </source>
</evidence>
<dbReference type="PANTHER" id="PTHR39490">
    <property type="entry name" value="ARRESTIN DOMAIN-CONTAINING PROTEIN D"/>
    <property type="match status" value="1"/>
</dbReference>
<gene>
    <name evidence="6" type="ORF">SSP0437_LOCUS2018</name>
</gene>
<dbReference type="InterPro" id="IPR017455">
    <property type="entry name" value="Znf_FYVE-rel"/>
</dbReference>
<evidence type="ECO:0000256" key="4">
    <source>
        <dbReference type="PROSITE-ProRule" id="PRU00091"/>
    </source>
</evidence>
<organism evidence="6">
    <name type="scientific">Sexangularia sp. CB-2014</name>
    <dbReference type="NCBI Taxonomy" id="1486929"/>
    <lineage>
        <taxon>Eukaryota</taxon>
        <taxon>Amoebozoa</taxon>
        <taxon>Tubulinea</taxon>
        <taxon>Elardia</taxon>
        <taxon>Arcellinida</taxon>
        <taxon>Arcellinida incertae sedis</taxon>
        <taxon>Sexangularia</taxon>
    </lineage>
</organism>